<dbReference type="EMBL" id="AMCZ02000069">
    <property type="protein sequence ID" value="EWC38970.1"/>
    <property type="molecule type" value="Genomic_DNA"/>
</dbReference>
<name>A0A061JKY3_STUST</name>
<dbReference type="AlphaFoldDB" id="A0A061JKY3"/>
<evidence type="ECO:0000313" key="2">
    <source>
        <dbReference type="Proteomes" id="UP000026923"/>
    </source>
</evidence>
<gene>
    <name evidence="1" type="ORF">B597_022655</name>
</gene>
<evidence type="ECO:0000313" key="1">
    <source>
        <dbReference type="EMBL" id="EWC38970.1"/>
    </source>
</evidence>
<accession>A0A061JKY3</accession>
<sequence length="65" mass="7858">MLEFRRCVHRALTYKDSIIEVEKEIPDHRKLAIEVKKVKLVETSESLEKWLWVLRHGRIDLKECI</sequence>
<proteinExistence type="predicted"/>
<reference evidence="1 2" key="1">
    <citation type="journal article" date="2013" name="Genome Announc.">
        <title>Draft Genome of the Nitrogen-Fixing Bacterium Pseudomonas stutzeri Strain KOS6 Isolated from Industrial Hydrocarbon Sludge.</title>
        <authorList>
            <person name="Grigoryeva T.V."/>
            <person name="Laikov A.V."/>
            <person name="Naumova R.P."/>
            <person name="Manolov A.I."/>
            <person name="Larin A.K."/>
            <person name="Karpova I.Y."/>
            <person name="Semashko T.A."/>
            <person name="Alexeev D.G."/>
            <person name="Kostryukova E.S."/>
            <person name="Muller R."/>
            <person name="Govorun V.M."/>
        </authorList>
    </citation>
    <scope>NUCLEOTIDE SEQUENCE [LARGE SCALE GENOMIC DNA]</scope>
    <source>
        <strain evidence="1 2">KOS6</strain>
    </source>
</reference>
<comment type="caution">
    <text evidence="1">The sequence shown here is derived from an EMBL/GenBank/DDBJ whole genome shotgun (WGS) entry which is preliminary data.</text>
</comment>
<dbReference type="HOGENOM" id="CLU_2846555_0_0_6"/>
<organism evidence="1 2">
    <name type="scientific">Stutzerimonas stutzeri KOS6</name>
    <dbReference type="NCBI Taxonomy" id="1218352"/>
    <lineage>
        <taxon>Bacteria</taxon>
        <taxon>Pseudomonadati</taxon>
        <taxon>Pseudomonadota</taxon>
        <taxon>Gammaproteobacteria</taxon>
        <taxon>Pseudomonadales</taxon>
        <taxon>Pseudomonadaceae</taxon>
        <taxon>Stutzerimonas</taxon>
    </lineage>
</organism>
<dbReference type="Proteomes" id="UP000026923">
    <property type="component" value="Unassembled WGS sequence"/>
</dbReference>
<protein>
    <submittedName>
        <fullName evidence="1">Uncharacterized protein</fullName>
    </submittedName>
</protein>